<dbReference type="PANTHER" id="PTHR11709:SF488">
    <property type="entry name" value="LACCASE-RELATED"/>
    <property type="match status" value="1"/>
</dbReference>
<dbReference type="GO" id="GO:0016491">
    <property type="term" value="F:oxidoreductase activity"/>
    <property type="evidence" value="ECO:0007669"/>
    <property type="project" value="UniProtKB-KW"/>
</dbReference>
<evidence type="ECO:0000256" key="2">
    <source>
        <dbReference type="ARBA" id="ARBA00022723"/>
    </source>
</evidence>
<proteinExistence type="inferred from homology"/>
<dbReference type="InterPro" id="IPR045087">
    <property type="entry name" value="Cu-oxidase_fam"/>
</dbReference>
<dbReference type="InterPro" id="IPR008972">
    <property type="entry name" value="Cupredoxin"/>
</dbReference>
<dbReference type="CDD" id="cd13876">
    <property type="entry name" value="CuRO_2_Abr2_like"/>
    <property type="match status" value="1"/>
</dbReference>
<comment type="similarity">
    <text evidence="1">Belongs to the multicopper oxidase family.</text>
</comment>
<accession>A0A1V6QHA6</accession>
<evidence type="ECO:0000313" key="7">
    <source>
        <dbReference type="Proteomes" id="UP000191672"/>
    </source>
</evidence>
<protein>
    <recommendedName>
        <fullName evidence="5">Plastocyanin-like domain-containing protein</fullName>
    </recommendedName>
</protein>
<sequence>MDDLYGPIWINPGPDVQQPFYLISSNEQDIEAMKKAENPLNFCSDSVLINGRGAVYCPRTEKISSLELSYLKTATDNQPLSDKGKIPAGVNSSCTPTTGLHEIIEVDPKSGWVSLKFTSAASLKSLMFSIDEHPMYICEVDGSYVEPQLAQSVTIFRGERYAAIIKLDKGWKDYTIRVPDTQGDQVVSGFATMRYKGSQNTTHLGLIAIKPYPPVTIPKSADQLVNLTLGRVGSAYTWSTSGGGFYDMMANWDDPILYDVNAKNNLDPRVTIQTKNGTWVDLLLQLGEMPNTPGI</sequence>
<evidence type="ECO:0000256" key="3">
    <source>
        <dbReference type="ARBA" id="ARBA00023002"/>
    </source>
</evidence>
<dbReference type="PANTHER" id="PTHR11709">
    <property type="entry name" value="MULTI-COPPER OXIDASE"/>
    <property type="match status" value="1"/>
</dbReference>
<evidence type="ECO:0000256" key="1">
    <source>
        <dbReference type="ARBA" id="ARBA00010609"/>
    </source>
</evidence>
<dbReference type="Gene3D" id="2.60.40.420">
    <property type="entry name" value="Cupredoxins - blue copper proteins"/>
    <property type="match status" value="1"/>
</dbReference>
<dbReference type="Pfam" id="PF00394">
    <property type="entry name" value="Cu-oxidase"/>
    <property type="match status" value="1"/>
</dbReference>
<dbReference type="EMBL" id="MDYN01000004">
    <property type="protein sequence ID" value="OQD88246.1"/>
    <property type="molecule type" value="Genomic_DNA"/>
</dbReference>
<comment type="caution">
    <text evidence="6">The sequence shown here is derived from an EMBL/GenBank/DDBJ whole genome shotgun (WGS) entry which is preliminary data.</text>
</comment>
<name>A0A1V6QHA6_9EURO</name>
<feature type="domain" description="Plastocyanin-like" evidence="5">
    <location>
        <begin position="30"/>
        <end position="197"/>
    </location>
</feature>
<dbReference type="STRING" id="416450.A0A1V6QHA6"/>
<dbReference type="GO" id="GO:0046872">
    <property type="term" value="F:metal ion binding"/>
    <property type="evidence" value="ECO:0007669"/>
    <property type="project" value="UniProtKB-KW"/>
</dbReference>
<keyword evidence="2" id="KW-0479">Metal-binding</keyword>
<dbReference type="AlphaFoldDB" id="A0A1V6QHA6"/>
<organism evidence="6 7">
    <name type="scientific">Penicillium antarcticum</name>
    <dbReference type="NCBI Taxonomy" id="416450"/>
    <lineage>
        <taxon>Eukaryota</taxon>
        <taxon>Fungi</taxon>
        <taxon>Dikarya</taxon>
        <taxon>Ascomycota</taxon>
        <taxon>Pezizomycotina</taxon>
        <taxon>Eurotiomycetes</taxon>
        <taxon>Eurotiomycetidae</taxon>
        <taxon>Eurotiales</taxon>
        <taxon>Aspergillaceae</taxon>
        <taxon>Penicillium</taxon>
    </lineage>
</organism>
<keyword evidence="4" id="KW-0325">Glycoprotein</keyword>
<evidence type="ECO:0000259" key="5">
    <source>
        <dbReference type="Pfam" id="PF00394"/>
    </source>
</evidence>
<gene>
    <name evidence="6" type="ORF">PENANT_c004G11476</name>
</gene>
<keyword evidence="3" id="KW-0560">Oxidoreductase</keyword>
<dbReference type="SUPFAM" id="SSF49503">
    <property type="entry name" value="Cupredoxins"/>
    <property type="match status" value="1"/>
</dbReference>
<reference evidence="7" key="1">
    <citation type="journal article" date="2017" name="Nat. Microbiol.">
        <title>Global analysis of biosynthetic gene clusters reveals vast potential of secondary metabolite production in Penicillium species.</title>
        <authorList>
            <person name="Nielsen J.C."/>
            <person name="Grijseels S."/>
            <person name="Prigent S."/>
            <person name="Ji B."/>
            <person name="Dainat J."/>
            <person name="Nielsen K.F."/>
            <person name="Frisvad J.C."/>
            <person name="Workman M."/>
            <person name="Nielsen J."/>
        </authorList>
    </citation>
    <scope>NUCLEOTIDE SEQUENCE [LARGE SCALE GENOMIC DNA]</scope>
    <source>
        <strain evidence="7">IBT 31811</strain>
    </source>
</reference>
<evidence type="ECO:0000256" key="4">
    <source>
        <dbReference type="ARBA" id="ARBA00023180"/>
    </source>
</evidence>
<dbReference type="InterPro" id="IPR001117">
    <property type="entry name" value="Cu-oxidase_2nd"/>
</dbReference>
<evidence type="ECO:0000313" key="6">
    <source>
        <dbReference type="EMBL" id="OQD88246.1"/>
    </source>
</evidence>
<keyword evidence="7" id="KW-1185">Reference proteome</keyword>
<dbReference type="Proteomes" id="UP000191672">
    <property type="component" value="Unassembled WGS sequence"/>
</dbReference>